<comment type="caution">
    <text evidence="1">The sequence shown here is derived from an EMBL/GenBank/DDBJ whole genome shotgun (WGS) entry which is preliminary data.</text>
</comment>
<dbReference type="Proteomes" id="UP000295626">
    <property type="component" value="Unassembled WGS sequence"/>
</dbReference>
<keyword evidence="2" id="KW-1185">Reference proteome</keyword>
<organism evidence="1 2">
    <name type="scientific">Micromonospora fluostatini</name>
    <dbReference type="NCBI Taxonomy" id="1629071"/>
    <lineage>
        <taxon>Bacteria</taxon>
        <taxon>Bacillati</taxon>
        <taxon>Actinomycetota</taxon>
        <taxon>Actinomycetes</taxon>
        <taxon>Micromonosporales</taxon>
        <taxon>Micromonosporaceae</taxon>
        <taxon>Micromonospora</taxon>
    </lineage>
</organism>
<evidence type="ECO:0000313" key="2">
    <source>
        <dbReference type="Proteomes" id="UP000295626"/>
    </source>
</evidence>
<reference evidence="1 2" key="1">
    <citation type="submission" date="2019-02" db="EMBL/GenBank/DDBJ databases">
        <title>Draft genome sequences of novel Actinobacteria.</title>
        <authorList>
            <person name="Sahin N."/>
            <person name="Ay H."/>
            <person name="Saygin H."/>
        </authorList>
    </citation>
    <scope>NUCLEOTIDE SEQUENCE [LARGE SCALE GENOMIC DNA]</scope>
    <source>
        <strain evidence="1 2">JCM 30529</strain>
    </source>
</reference>
<evidence type="ECO:0000313" key="1">
    <source>
        <dbReference type="EMBL" id="TDB84085.1"/>
    </source>
</evidence>
<sequence length="256" mass="27885">MRTLWFDLRESIGRIENAIAGHQAGRARPPWLVLDLSAAQVWCTPVTGPPPYQAAVVATHVNGPPPADTEWPFCWLPVTRPDADGHRLIDHLRVAAGQGHRWLVADIDATSRWLRTAAVYDTAALPDIAVWAPAWLTAGDLGPYPGQIAHGYAHHGAVVARFTAATLRRIAADTDAHARRFPTRDADLLLLHDDGTHLEAVLVRAAAGPAGGITRLAPGTDVAHVRADSDGWYRLTDRRWPWRHTAPTPVAAHTVH</sequence>
<gene>
    <name evidence="1" type="ORF">E1091_17770</name>
</gene>
<feature type="non-terminal residue" evidence="1">
    <location>
        <position position="256"/>
    </location>
</feature>
<dbReference type="EMBL" id="SMKE01000865">
    <property type="protein sequence ID" value="TDB84085.1"/>
    <property type="molecule type" value="Genomic_DNA"/>
</dbReference>
<proteinExistence type="predicted"/>
<protein>
    <recommendedName>
        <fullName evidence="3">DUF4262 domain-containing protein</fullName>
    </recommendedName>
</protein>
<accession>A0ABY2DHG3</accession>
<name>A0ABY2DHG3_9ACTN</name>
<evidence type="ECO:0008006" key="3">
    <source>
        <dbReference type="Google" id="ProtNLM"/>
    </source>
</evidence>